<dbReference type="AlphaFoldDB" id="A0A2T4CXE1"/>
<evidence type="ECO:0000256" key="1">
    <source>
        <dbReference type="SAM" id="Phobius"/>
    </source>
</evidence>
<accession>A0A2T4CXE1</accession>
<reference evidence="2 4" key="1">
    <citation type="submission" date="2018-03" db="EMBL/GenBank/DDBJ databases">
        <title>Cross-interface Injection: A General Nanoliter Liquid Handling Method Applied to Single Cells Genome Amplification Automated Nanoliter Liquid Handling Applied to Single Cell Multiple Displacement Amplification.</title>
        <authorList>
            <person name="Yun J."/>
            <person name="Xu P."/>
            <person name="Xu J."/>
            <person name="Dai X."/>
            <person name="Wang Y."/>
            <person name="Zheng X."/>
            <person name="Cao C."/>
            <person name="Yi Q."/>
            <person name="Zhu Y."/>
            <person name="Wang L."/>
            <person name="Dong Z."/>
            <person name="Huang Y."/>
            <person name="Huang L."/>
            <person name="Du W."/>
        </authorList>
    </citation>
    <scope>NUCLEOTIDE SEQUENCE [LARGE SCALE GENOMIC DNA]</scope>
    <source>
        <strain evidence="3 4">A9-4</strain>
        <strain evidence="2">Z-D3-2</strain>
    </source>
</reference>
<protein>
    <recommendedName>
        <fullName evidence="5">Type II secretion system protein</fullName>
    </recommendedName>
</protein>
<dbReference type="Proteomes" id="UP000241514">
    <property type="component" value="Unassembled WGS sequence"/>
</dbReference>
<comment type="caution">
    <text evidence="2">The sequence shown here is derived from an EMBL/GenBank/DDBJ whole genome shotgun (WGS) entry which is preliminary data.</text>
</comment>
<evidence type="ECO:0000313" key="3">
    <source>
        <dbReference type="EMBL" id="PTB88855.1"/>
    </source>
</evidence>
<proteinExistence type="predicted"/>
<keyword evidence="1" id="KW-0812">Transmembrane</keyword>
<sequence>MMKIRGGYILFELIIALALIGSALLLFGQWLSRAPTDQGGQAKWIADTEVLMEATRQYWHHTGAAPASVEQLQDNGYLATIQSPWGRTWSFNSTNNVSGRLLTLQIQAPSVSEAQWLKTQLAPSVVQHHTVSLMIWQPISDIHAARYLHRVPRVDAPVLNQLETDLDFAAHDIRHVGIIEATDVTVDQLQADSLVVRNLTGTWLTADHISTQTFNTLDGSYYTLRNQLQQLQQLWDQCVASGGCR</sequence>
<gene>
    <name evidence="3" type="ORF">C9928_05330</name>
    <name evidence="2" type="ORF">C9940_03275</name>
</gene>
<evidence type="ECO:0008006" key="5">
    <source>
        <dbReference type="Google" id="ProtNLM"/>
    </source>
</evidence>
<keyword evidence="1" id="KW-0472">Membrane</keyword>
<dbReference type="EMBL" id="PYVN01000029">
    <property type="protein sequence ID" value="PTB86221.1"/>
    <property type="molecule type" value="Genomic_DNA"/>
</dbReference>
<evidence type="ECO:0000313" key="4">
    <source>
        <dbReference type="Proteomes" id="UP000241514"/>
    </source>
</evidence>
<name>A0A2T4CXE1_9GAMM</name>
<organism evidence="2">
    <name type="scientific">Pseudidiomarina aestuarii</name>
    <dbReference type="NCBI Taxonomy" id="624146"/>
    <lineage>
        <taxon>Bacteria</taxon>
        <taxon>Pseudomonadati</taxon>
        <taxon>Pseudomonadota</taxon>
        <taxon>Gammaproteobacteria</taxon>
        <taxon>Alteromonadales</taxon>
        <taxon>Idiomarinaceae</taxon>
        <taxon>Pseudidiomarina</taxon>
    </lineage>
</organism>
<feature type="transmembrane region" description="Helical" evidence="1">
    <location>
        <begin position="7"/>
        <end position="31"/>
    </location>
</feature>
<keyword evidence="1" id="KW-1133">Transmembrane helix</keyword>
<evidence type="ECO:0000313" key="2">
    <source>
        <dbReference type="EMBL" id="PTB86221.1"/>
    </source>
</evidence>
<dbReference type="EMBL" id="PYVG01000030">
    <property type="protein sequence ID" value="PTB88855.1"/>
    <property type="molecule type" value="Genomic_DNA"/>
</dbReference>